<dbReference type="HOGENOM" id="CLU_2674666_0_0_1"/>
<dbReference type="EnsemblPlants" id="LPERR04G17730.1">
    <property type="protein sequence ID" value="LPERR04G17730.1"/>
    <property type="gene ID" value="LPERR04G17730"/>
</dbReference>
<sequence>MECLAHRNKVWDDFERFQDEVRDSILKNGCYMVDEGYYARSEALQAIVKEEYAKIDLSRIEFGEWDYDGDLESVQ</sequence>
<dbReference type="Proteomes" id="UP000032180">
    <property type="component" value="Chromosome 4"/>
</dbReference>
<protein>
    <submittedName>
        <fullName evidence="1">Uncharacterized protein</fullName>
    </submittedName>
</protein>
<organism evidence="1 2">
    <name type="scientific">Leersia perrieri</name>
    <dbReference type="NCBI Taxonomy" id="77586"/>
    <lineage>
        <taxon>Eukaryota</taxon>
        <taxon>Viridiplantae</taxon>
        <taxon>Streptophyta</taxon>
        <taxon>Embryophyta</taxon>
        <taxon>Tracheophyta</taxon>
        <taxon>Spermatophyta</taxon>
        <taxon>Magnoliopsida</taxon>
        <taxon>Liliopsida</taxon>
        <taxon>Poales</taxon>
        <taxon>Poaceae</taxon>
        <taxon>BOP clade</taxon>
        <taxon>Oryzoideae</taxon>
        <taxon>Oryzeae</taxon>
        <taxon>Oryzinae</taxon>
        <taxon>Leersia</taxon>
    </lineage>
</organism>
<evidence type="ECO:0000313" key="1">
    <source>
        <dbReference type="EnsemblPlants" id="LPERR04G17730.1"/>
    </source>
</evidence>
<dbReference type="PANTHER" id="PTHR35166:SF11">
    <property type="entry name" value="OS05G0151550 PROTEIN"/>
    <property type="match status" value="1"/>
</dbReference>
<name>A0A0D9W883_9ORYZ</name>
<proteinExistence type="predicted"/>
<dbReference type="PANTHER" id="PTHR35166">
    <property type="entry name" value="OS05G0193700 PROTEIN-RELATED"/>
    <property type="match status" value="1"/>
</dbReference>
<evidence type="ECO:0000313" key="2">
    <source>
        <dbReference type="Proteomes" id="UP000032180"/>
    </source>
</evidence>
<dbReference type="Gramene" id="LPERR04G17730.1">
    <property type="protein sequence ID" value="LPERR04G17730.1"/>
    <property type="gene ID" value="LPERR04G17730"/>
</dbReference>
<reference evidence="2" key="2">
    <citation type="submission" date="2013-12" db="EMBL/GenBank/DDBJ databases">
        <authorList>
            <person name="Yu Y."/>
            <person name="Lee S."/>
            <person name="de Baynast K."/>
            <person name="Wissotski M."/>
            <person name="Liu L."/>
            <person name="Talag J."/>
            <person name="Goicoechea J."/>
            <person name="Angelova A."/>
            <person name="Jetty R."/>
            <person name="Kudrna D."/>
            <person name="Golser W."/>
            <person name="Rivera L."/>
            <person name="Zhang J."/>
            <person name="Wing R."/>
        </authorList>
    </citation>
    <scope>NUCLEOTIDE SEQUENCE</scope>
</reference>
<reference evidence="1" key="3">
    <citation type="submission" date="2015-04" db="UniProtKB">
        <authorList>
            <consortium name="EnsemblPlants"/>
        </authorList>
    </citation>
    <scope>IDENTIFICATION</scope>
</reference>
<accession>A0A0D9W883</accession>
<keyword evidence="2" id="KW-1185">Reference proteome</keyword>
<reference evidence="1 2" key="1">
    <citation type="submission" date="2012-08" db="EMBL/GenBank/DDBJ databases">
        <title>Oryza genome evolution.</title>
        <authorList>
            <person name="Wing R.A."/>
        </authorList>
    </citation>
    <scope>NUCLEOTIDE SEQUENCE</scope>
</reference>
<dbReference type="AlphaFoldDB" id="A0A0D9W883"/>